<keyword evidence="4" id="KW-1185">Reference proteome</keyword>
<dbReference type="OrthoDB" id="6145874at2759"/>
<evidence type="ECO:0000313" key="5">
    <source>
        <dbReference type="RefSeq" id="XP_005191398.3"/>
    </source>
</evidence>
<dbReference type="InterPro" id="IPR050373">
    <property type="entry name" value="Fibrinogen_C-term_domain"/>
</dbReference>
<gene>
    <name evidence="5" type="primary">LOC101900813</name>
</gene>
<name>A0A9J7D463_MUSDO</name>
<dbReference type="RefSeq" id="XP_005191398.3">
    <property type="nucleotide sequence ID" value="XM_005191341.4"/>
</dbReference>
<dbReference type="InterPro" id="IPR036056">
    <property type="entry name" value="Fibrinogen-like_C"/>
</dbReference>
<dbReference type="PANTHER" id="PTHR19143">
    <property type="entry name" value="FIBRINOGEN/TENASCIN/ANGIOPOEITIN"/>
    <property type="match status" value="1"/>
</dbReference>
<dbReference type="PROSITE" id="PS51406">
    <property type="entry name" value="FIBRINOGEN_C_2"/>
    <property type="match status" value="1"/>
</dbReference>
<feature type="domain" description="Fibrinogen C-terminal" evidence="3">
    <location>
        <begin position="72"/>
        <end position="252"/>
    </location>
</feature>
<organism evidence="4 5">
    <name type="scientific">Musca domestica</name>
    <name type="common">House fly</name>
    <dbReference type="NCBI Taxonomy" id="7370"/>
    <lineage>
        <taxon>Eukaryota</taxon>
        <taxon>Metazoa</taxon>
        <taxon>Ecdysozoa</taxon>
        <taxon>Arthropoda</taxon>
        <taxon>Hexapoda</taxon>
        <taxon>Insecta</taxon>
        <taxon>Pterygota</taxon>
        <taxon>Neoptera</taxon>
        <taxon>Endopterygota</taxon>
        <taxon>Diptera</taxon>
        <taxon>Brachycera</taxon>
        <taxon>Muscomorpha</taxon>
        <taxon>Muscoidea</taxon>
        <taxon>Muscidae</taxon>
        <taxon>Musca</taxon>
    </lineage>
</organism>
<dbReference type="InterPro" id="IPR002181">
    <property type="entry name" value="Fibrinogen_a/b/g_C_dom"/>
</dbReference>
<evidence type="ECO:0000313" key="4">
    <source>
        <dbReference type="Proteomes" id="UP001652621"/>
    </source>
</evidence>
<dbReference type="eggNOG" id="KOG2579">
    <property type="taxonomic scope" value="Eukaryota"/>
</dbReference>
<dbReference type="STRING" id="7370.A0A1I8MBL5"/>
<dbReference type="SMART" id="SM00186">
    <property type="entry name" value="FBG"/>
    <property type="match status" value="1"/>
</dbReference>
<evidence type="ECO:0000259" key="3">
    <source>
        <dbReference type="PROSITE" id="PS51406"/>
    </source>
</evidence>
<dbReference type="VEuPathDB" id="VectorBase:MDOA012347"/>
<accession>A0A9J7D463</accession>
<keyword evidence="2" id="KW-0732">Signal</keyword>
<feature type="coiled-coil region" evidence="1">
    <location>
        <begin position="45"/>
        <end position="72"/>
    </location>
</feature>
<dbReference type="SUPFAM" id="SSF56496">
    <property type="entry name" value="Fibrinogen C-terminal domain-like"/>
    <property type="match status" value="1"/>
</dbReference>
<dbReference type="Pfam" id="PF00147">
    <property type="entry name" value="Fibrinogen_C"/>
    <property type="match status" value="1"/>
</dbReference>
<evidence type="ECO:0000256" key="2">
    <source>
        <dbReference type="SAM" id="SignalP"/>
    </source>
</evidence>
<dbReference type="CDD" id="cd00087">
    <property type="entry name" value="FReD"/>
    <property type="match status" value="1"/>
</dbReference>
<keyword evidence="1" id="KW-0175">Coiled coil</keyword>
<reference evidence="5" key="1">
    <citation type="submission" date="2025-08" db="UniProtKB">
        <authorList>
            <consortium name="RefSeq"/>
        </authorList>
    </citation>
    <scope>IDENTIFICATION</scope>
    <source>
        <strain evidence="5">Aabys</strain>
        <tissue evidence="5">Whole body</tissue>
    </source>
</reference>
<proteinExistence type="predicted"/>
<dbReference type="VEuPathDB" id="VectorBase:MDOA003228"/>
<feature type="signal peptide" evidence="2">
    <location>
        <begin position="1"/>
        <end position="20"/>
    </location>
</feature>
<dbReference type="Proteomes" id="UP001652621">
    <property type="component" value="Unplaced"/>
</dbReference>
<dbReference type="Gene3D" id="3.90.215.10">
    <property type="entry name" value="Gamma Fibrinogen, chain A, domain 1"/>
    <property type="match status" value="1"/>
</dbReference>
<sequence>MKMKLFVCSILICFAAIGSTKVDQYGISPDDDDMILVWKTLFTRLDNLARDNAKLRATLENLENRIASLEDCKASQHKWITILRRQDGSVDFYRTWSDYKQGFGNSTEGEFFIGLDRLYAMTTNSSQELMIVLKDWDNEMRYAFYDYFKIGNEKEYYALKLLGPYSGDAGDAGDALRIHQGRNFSTHDQWNDVGNNCASRWKGAWWYAECYESHLTGLYRPSDNYKQPGVGWLKWKTEYSLKYAEMKIRLKSI</sequence>
<dbReference type="InterPro" id="IPR014716">
    <property type="entry name" value="Fibrinogen_a/b/g_C_1"/>
</dbReference>
<evidence type="ECO:0000256" key="1">
    <source>
        <dbReference type="SAM" id="Coils"/>
    </source>
</evidence>
<protein>
    <submittedName>
        <fullName evidence="5">Ryncolin-4-like</fullName>
    </submittedName>
</protein>
<dbReference type="PANTHER" id="PTHR19143:SF327">
    <property type="entry name" value="FI21813P1-RELATED"/>
    <property type="match status" value="1"/>
</dbReference>
<dbReference type="GeneID" id="101900813"/>
<dbReference type="VEuPathDB" id="VectorBase:MDOMA2_012568"/>
<feature type="chain" id="PRO_5046611007" evidence="2">
    <location>
        <begin position="21"/>
        <end position="253"/>
    </location>
</feature>